<dbReference type="Pfam" id="PF01740">
    <property type="entry name" value="STAS"/>
    <property type="match status" value="1"/>
</dbReference>
<protein>
    <submittedName>
        <fullName evidence="2">STAS domain-containing protein</fullName>
    </submittedName>
</protein>
<reference evidence="2" key="1">
    <citation type="submission" date="2020-04" db="EMBL/GenBank/DDBJ databases">
        <authorList>
            <person name="Zhang T."/>
        </authorList>
    </citation>
    <scope>NUCLEOTIDE SEQUENCE</scope>
    <source>
        <strain evidence="2">HKST-UBA02</strain>
    </source>
</reference>
<name>A0A956SHM6_UNCEI</name>
<evidence type="ECO:0000259" key="1">
    <source>
        <dbReference type="PROSITE" id="PS50801"/>
    </source>
</evidence>
<evidence type="ECO:0000313" key="2">
    <source>
        <dbReference type="EMBL" id="MCA9758618.1"/>
    </source>
</evidence>
<dbReference type="EMBL" id="JAGQHS010000192">
    <property type="protein sequence ID" value="MCA9758618.1"/>
    <property type="molecule type" value="Genomic_DNA"/>
</dbReference>
<evidence type="ECO:0000313" key="3">
    <source>
        <dbReference type="Proteomes" id="UP000739538"/>
    </source>
</evidence>
<reference evidence="2" key="2">
    <citation type="journal article" date="2021" name="Microbiome">
        <title>Successional dynamics and alternative stable states in a saline activated sludge microbial community over 9 years.</title>
        <authorList>
            <person name="Wang Y."/>
            <person name="Ye J."/>
            <person name="Ju F."/>
            <person name="Liu L."/>
            <person name="Boyd J.A."/>
            <person name="Deng Y."/>
            <person name="Parks D.H."/>
            <person name="Jiang X."/>
            <person name="Yin X."/>
            <person name="Woodcroft B.J."/>
            <person name="Tyson G.W."/>
            <person name="Hugenholtz P."/>
            <person name="Polz M.F."/>
            <person name="Zhang T."/>
        </authorList>
    </citation>
    <scope>NUCLEOTIDE SEQUENCE</scope>
    <source>
        <strain evidence="2">HKST-UBA02</strain>
    </source>
</reference>
<accession>A0A956SHM6</accession>
<dbReference type="InterPro" id="IPR036513">
    <property type="entry name" value="STAS_dom_sf"/>
</dbReference>
<dbReference type="Proteomes" id="UP000739538">
    <property type="component" value="Unassembled WGS sequence"/>
</dbReference>
<dbReference type="AlphaFoldDB" id="A0A956SHM6"/>
<sequence>MANWKQLKVDVQELDESAAVVYRLSGLLTDTSDAFQLLDRIREDMENPAKRFIVDLTGVPHVTSAGVGILAAAYTSAQRNEKQLVVTGPASRVESLLKLVGLWDLLEHHDTVEQALGQS</sequence>
<dbReference type="CDD" id="cd07043">
    <property type="entry name" value="STAS_anti-anti-sigma_factors"/>
    <property type="match status" value="1"/>
</dbReference>
<gene>
    <name evidence="2" type="ORF">KDA27_22670</name>
</gene>
<feature type="domain" description="STAS" evidence="1">
    <location>
        <begin position="30"/>
        <end position="119"/>
    </location>
</feature>
<dbReference type="Gene3D" id="3.30.750.24">
    <property type="entry name" value="STAS domain"/>
    <property type="match status" value="1"/>
</dbReference>
<proteinExistence type="predicted"/>
<dbReference type="InterPro" id="IPR002645">
    <property type="entry name" value="STAS_dom"/>
</dbReference>
<dbReference type="PANTHER" id="PTHR33495">
    <property type="entry name" value="ANTI-SIGMA FACTOR ANTAGONIST TM_1081-RELATED-RELATED"/>
    <property type="match status" value="1"/>
</dbReference>
<comment type="caution">
    <text evidence="2">The sequence shown here is derived from an EMBL/GenBank/DDBJ whole genome shotgun (WGS) entry which is preliminary data.</text>
</comment>
<dbReference type="SUPFAM" id="SSF52091">
    <property type="entry name" value="SpoIIaa-like"/>
    <property type="match status" value="1"/>
</dbReference>
<dbReference type="GO" id="GO:0043856">
    <property type="term" value="F:anti-sigma factor antagonist activity"/>
    <property type="evidence" value="ECO:0007669"/>
    <property type="project" value="TreeGrafter"/>
</dbReference>
<organism evidence="2 3">
    <name type="scientific">Eiseniibacteriota bacterium</name>
    <dbReference type="NCBI Taxonomy" id="2212470"/>
    <lineage>
        <taxon>Bacteria</taxon>
        <taxon>Candidatus Eiseniibacteriota</taxon>
    </lineage>
</organism>
<dbReference type="PROSITE" id="PS50801">
    <property type="entry name" value="STAS"/>
    <property type="match status" value="1"/>
</dbReference>